<dbReference type="InterPro" id="IPR000334">
    <property type="entry name" value="Glyco_hydro_45"/>
</dbReference>
<feature type="domain" description="Glycosyl hydrolases family 45 active site" evidence="9">
    <location>
        <begin position="22"/>
        <end position="143"/>
    </location>
</feature>
<dbReference type="Proteomes" id="UP001165289">
    <property type="component" value="Unassembled WGS sequence"/>
</dbReference>
<evidence type="ECO:0000256" key="2">
    <source>
        <dbReference type="ARBA" id="ARBA00007793"/>
    </source>
</evidence>
<keyword evidence="5" id="KW-0136">Cellulose degradation</keyword>
<evidence type="ECO:0000259" key="9">
    <source>
        <dbReference type="Pfam" id="PF02015"/>
    </source>
</evidence>
<evidence type="ECO:0000256" key="6">
    <source>
        <dbReference type="ARBA" id="ARBA00023277"/>
    </source>
</evidence>
<proteinExistence type="inferred from homology"/>
<dbReference type="Gene3D" id="2.40.40.10">
    <property type="entry name" value="RlpA-like domain"/>
    <property type="match status" value="2"/>
</dbReference>
<name>A0AAV7J8B3_9METZ</name>
<comment type="caution">
    <text evidence="10">The sequence shown here is derived from an EMBL/GenBank/DDBJ whole genome shotgun (WGS) entry which is preliminary data.</text>
</comment>
<evidence type="ECO:0000256" key="4">
    <source>
        <dbReference type="ARBA" id="ARBA00022801"/>
    </source>
</evidence>
<keyword evidence="7" id="KW-0326">Glycosidase</keyword>
<dbReference type="EMBL" id="JAKMXF010000365">
    <property type="protein sequence ID" value="KAI6645643.1"/>
    <property type="molecule type" value="Genomic_DNA"/>
</dbReference>
<evidence type="ECO:0000256" key="3">
    <source>
        <dbReference type="ARBA" id="ARBA00012601"/>
    </source>
</evidence>
<gene>
    <name evidence="10" type="ORF">LOD99_12906</name>
</gene>
<dbReference type="GO" id="GO:0030245">
    <property type="term" value="P:cellulose catabolic process"/>
    <property type="evidence" value="ECO:0007669"/>
    <property type="project" value="UniProtKB-KW"/>
</dbReference>
<organism evidence="10 11">
    <name type="scientific">Oopsacas minuta</name>
    <dbReference type="NCBI Taxonomy" id="111878"/>
    <lineage>
        <taxon>Eukaryota</taxon>
        <taxon>Metazoa</taxon>
        <taxon>Porifera</taxon>
        <taxon>Hexactinellida</taxon>
        <taxon>Hexasterophora</taxon>
        <taxon>Lyssacinosida</taxon>
        <taxon>Leucopsacidae</taxon>
        <taxon>Oopsacas</taxon>
    </lineage>
</organism>
<comment type="similarity">
    <text evidence="2">Belongs to the glycosyl hydrolase 45 (cellulase K) family.</text>
</comment>
<protein>
    <recommendedName>
        <fullName evidence="3">cellulase</fullName>
        <ecNumber evidence="3">3.2.1.4</ecNumber>
    </recommendedName>
</protein>
<evidence type="ECO:0000256" key="7">
    <source>
        <dbReference type="ARBA" id="ARBA00023295"/>
    </source>
</evidence>
<dbReference type="AlphaFoldDB" id="A0AAV7J8B3"/>
<dbReference type="InterPro" id="IPR052288">
    <property type="entry name" value="GH45_Enzymes"/>
</dbReference>
<dbReference type="PANTHER" id="PTHR39730">
    <property type="entry name" value="ENDOGLUCANASE 1"/>
    <property type="match status" value="1"/>
</dbReference>
<reference evidence="10 11" key="1">
    <citation type="journal article" date="2023" name="BMC Biol.">
        <title>The compact genome of the sponge Oopsacas minuta (Hexactinellida) is lacking key metazoan core genes.</title>
        <authorList>
            <person name="Santini S."/>
            <person name="Schenkelaars Q."/>
            <person name="Jourda C."/>
            <person name="Duchesne M."/>
            <person name="Belahbib H."/>
            <person name="Rocher C."/>
            <person name="Selva M."/>
            <person name="Riesgo A."/>
            <person name="Vervoort M."/>
            <person name="Leys S.P."/>
            <person name="Kodjabachian L."/>
            <person name="Le Bivic A."/>
            <person name="Borchiellini C."/>
            <person name="Claverie J.M."/>
            <person name="Renard E."/>
        </authorList>
    </citation>
    <scope>NUCLEOTIDE SEQUENCE [LARGE SCALE GENOMIC DNA]</scope>
    <source>
        <strain evidence="10">SPO-2</strain>
    </source>
</reference>
<evidence type="ECO:0000256" key="8">
    <source>
        <dbReference type="ARBA" id="ARBA00023326"/>
    </source>
</evidence>
<dbReference type="InterPro" id="IPR036908">
    <property type="entry name" value="RlpA-like_sf"/>
</dbReference>
<keyword evidence="8" id="KW-0624">Polysaccharide degradation</keyword>
<keyword evidence="4 10" id="KW-0378">Hydrolase</keyword>
<keyword evidence="11" id="KW-1185">Reference proteome</keyword>
<dbReference type="PANTHER" id="PTHR39730:SF1">
    <property type="entry name" value="ENDOGLUCANASE 1"/>
    <property type="match status" value="1"/>
</dbReference>
<keyword evidence="6" id="KW-0119">Carbohydrate metabolism</keyword>
<dbReference type="EC" id="3.2.1.4" evidence="3"/>
<dbReference type="Pfam" id="PF02015">
    <property type="entry name" value="Glyco_hydro_45"/>
    <property type="match status" value="1"/>
</dbReference>
<evidence type="ECO:0000256" key="1">
    <source>
        <dbReference type="ARBA" id="ARBA00000966"/>
    </source>
</evidence>
<sequence>MPRPLWKWSQSSSSHLNYSVPDSSSNAEYNGMNSCGGGGDSRVSWSCPHMMLLSPDMQYAAQTDNIPWALYGVAGIGQSSDCGKCYQLQLNNAGTPVRTYIVQAVNTGSDVSSGQFDVLVGAGGFGIFNGCASDCKYGQTCSGGHCNYPQYTGNFQAWTPDGNCYGGGVHDPNGCNNLITTPSGQQSFAEETLIYGCKTAIQQGYHQNFKVNYKRVACPRSLYLVTGIKSRNDDALLDQPSPFLALDGTGQATTTMDCCKPTCAWRQNIGRYTVPEFPSLYVCDKNGYPLTN</sequence>
<evidence type="ECO:0000313" key="11">
    <source>
        <dbReference type="Proteomes" id="UP001165289"/>
    </source>
</evidence>
<dbReference type="GO" id="GO:0008810">
    <property type="term" value="F:cellulase activity"/>
    <property type="evidence" value="ECO:0007669"/>
    <property type="project" value="UniProtKB-EC"/>
</dbReference>
<dbReference type="SUPFAM" id="SSF50685">
    <property type="entry name" value="Barwin-like endoglucanases"/>
    <property type="match status" value="1"/>
</dbReference>
<evidence type="ECO:0000256" key="5">
    <source>
        <dbReference type="ARBA" id="ARBA00023001"/>
    </source>
</evidence>
<comment type="catalytic activity">
    <reaction evidence="1">
        <text>Endohydrolysis of (1-&gt;4)-beta-D-glucosidic linkages in cellulose, lichenin and cereal beta-D-glucans.</text>
        <dbReference type="EC" id="3.2.1.4"/>
    </reaction>
</comment>
<evidence type="ECO:0000313" key="10">
    <source>
        <dbReference type="EMBL" id="KAI6645643.1"/>
    </source>
</evidence>
<accession>A0AAV7J8B3</accession>